<evidence type="ECO:0000313" key="3">
    <source>
        <dbReference type="EMBL" id="QKS69919.1"/>
    </source>
</evidence>
<dbReference type="PANTHER" id="PTHR37305">
    <property type="entry name" value="INTEGRAL MEMBRANE PROTEIN-RELATED"/>
    <property type="match status" value="1"/>
</dbReference>
<dbReference type="PANTHER" id="PTHR37305:SF1">
    <property type="entry name" value="MEMBRANE PROTEIN"/>
    <property type="match status" value="1"/>
</dbReference>
<organism evidence="3 4">
    <name type="scientific">Paenalkalicoccus suaedae</name>
    <dbReference type="NCBI Taxonomy" id="2592382"/>
    <lineage>
        <taxon>Bacteria</taxon>
        <taxon>Bacillati</taxon>
        <taxon>Bacillota</taxon>
        <taxon>Bacilli</taxon>
        <taxon>Bacillales</taxon>
        <taxon>Bacillaceae</taxon>
        <taxon>Paenalkalicoccus</taxon>
    </lineage>
</organism>
<proteinExistence type="predicted"/>
<dbReference type="EMBL" id="CP041372">
    <property type="protein sequence ID" value="QKS69919.1"/>
    <property type="molecule type" value="Genomic_DNA"/>
</dbReference>
<protein>
    <recommendedName>
        <fullName evidence="5">ABC transporter permease</fullName>
    </recommendedName>
</protein>
<feature type="transmembrane region" description="Helical" evidence="2">
    <location>
        <begin position="211"/>
        <end position="230"/>
    </location>
</feature>
<dbReference type="AlphaFoldDB" id="A0A859F9V1"/>
<keyword evidence="2" id="KW-1133">Transmembrane helix</keyword>
<gene>
    <name evidence="3" type="ORF">FLK61_24365</name>
</gene>
<evidence type="ECO:0000313" key="4">
    <source>
        <dbReference type="Proteomes" id="UP000318138"/>
    </source>
</evidence>
<feature type="coiled-coil region" evidence="1">
    <location>
        <begin position="66"/>
        <end position="116"/>
    </location>
</feature>
<feature type="transmembrane region" description="Helical" evidence="2">
    <location>
        <begin position="263"/>
        <end position="285"/>
    </location>
</feature>
<dbReference type="KEGG" id="psua:FLK61_24365"/>
<keyword evidence="1" id="KW-0175">Coiled coil</keyword>
<dbReference type="Proteomes" id="UP000318138">
    <property type="component" value="Chromosome"/>
</dbReference>
<feature type="transmembrane region" description="Helical" evidence="2">
    <location>
        <begin position="343"/>
        <end position="362"/>
    </location>
</feature>
<feature type="transmembrane region" description="Helical" evidence="2">
    <location>
        <begin position="305"/>
        <end position="331"/>
    </location>
</feature>
<feature type="transmembrane region" description="Helical" evidence="2">
    <location>
        <begin position="29"/>
        <end position="50"/>
    </location>
</feature>
<dbReference type="RefSeq" id="WP_176007963.1">
    <property type="nucleotide sequence ID" value="NZ_CP041372.2"/>
</dbReference>
<evidence type="ECO:0000256" key="2">
    <source>
        <dbReference type="SAM" id="Phobius"/>
    </source>
</evidence>
<keyword evidence="2" id="KW-0472">Membrane</keyword>
<reference evidence="4" key="1">
    <citation type="submission" date="2019-07" db="EMBL/GenBank/DDBJ databases">
        <title>Bacillus alkalisoli sp. nov. isolated from saline soil.</title>
        <authorList>
            <person name="Sun J.-Q."/>
            <person name="Xu L."/>
        </authorList>
    </citation>
    <scope>NUCLEOTIDE SEQUENCE [LARGE SCALE GENOMIC DNA]</scope>
    <source>
        <strain evidence="4">M4U3P1</strain>
    </source>
</reference>
<sequence>MHYLPPHTKGTAMLSLIRFECKKVVSSRFFLSLLALICLFVMGFYTFLYIQTDRPEELAVFTEAILFQHEETITELNRQVDDGEIEVNSFAYETELAQYTRLKKQAEVELRAFEEEEWIPLLEQEAASMQQMIDMQQERNYQSRTYMSAFTEDTHVAYLNQLIETGAYPVLPINNFSPMTIYDQVFSDPLIEDTVRSMSTKYSSSGVHTLYHLYEISFSIFGAGLFLFMFGDMFTKERAKSQGQMSLMRTQPVTHRAVTTAKVLTMLGLSLFILLGLSAIFYVVGAIIDQPGDFSYPILVYGSDYAFTLISMASFLAQSLTLFLLYLLFLFVLVQLISSFTEIGIIAISLTLLTTIGLYFLIEPTWSIAPFLPFHYFHVSDIVTGTYAALHSQPLFSPITGVVVLVVWSAVVSMITAVIRNRGGAA</sequence>
<keyword evidence="4" id="KW-1185">Reference proteome</keyword>
<evidence type="ECO:0000256" key="1">
    <source>
        <dbReference type="SAM" id="Coils"/>
    </source>
</evidence>
<name>A0A859F9V1_9BACI</name>
<evidence type="ECO:0008006" key="5">
    <source>
        <dbReference type="Google" id="ProtNLM"/>
    </source>
</evidence>
<keyword evidence="2" id="KW-0812">Transmembrane</keyword>
<feature type="transmembrane region" description="Helical" evidence="2">
    <location>
        <begin position="395"/>
        <end position="419"/>
    </location>
</feature>
<accession>A0A859F9V1</accession>